<evidence type="ECO:0000313" key="5">
    <source>
        <dbReference type="EMBL" id="BCS19628.1"/>
    </source>
</evidence>
<accession>A0A7R8AJM0</accession>
<evidence type="ECO:0000256" key="3">
    <source>
        <dbReference type="ARBA" id="ARBA00022598"/>
    </source>
</evidence>
<gene>
    <name evidence="5" type="ORF">APUU_20060A</name>
</gene>
<dbReference type="PROSITE" id="PS00455">
    <property type="entry name" value="AMP_BINDING"/>
    <property type="match status" value="1"/>
</dbReference>
<dbReference type="OrthoDB" id="416786at2759"/>
<reference evidence="5" key="1">
    <citation type="submission" date="2021-01" db="EMBL/GenBank/DDBJ databases">
        <authorList>
            <consortium name="Aspergillus puulaauensis MK2 genome sequencing consortium"/>
            <person name="Kazuki M."/>
            <person name="Futagami T."/>
        </authorList>
    </citation>
    <scope>NUCLEOTIDE SEQUENCE</scope>
    <source>
        <strain evidence="5">MK2</strain>
    </source>
</reference>
<evidence type="ECO:0000313" key="6">
    <source>
        <dbReference type="Proteomes" id="UP000654913"/>
    </source>
</evidence>
<dbReference type="KEGG" id="apuu:APUU_20060A"/>
<keyword evidence="2" id="KW-0597">Phosphoprotein</keyword>
<dbReference type="GO" id="GO:0031177">
    <property type="term" value="F:phosphopantetheine binding"/>
    <property type="evidence" value="ECO:0007669"/>
    <property type="project" value="TreeGrafter"/>
</dbReference>
<dbReference type="Gene3D" id="3.30.300.30">
    <property type="match status" value="1"/>
</dbReference>
<sequence length="792" mass="87242">MAPILLERPSPQISQASIKSPKSAQSICSCKDVVELDLGRCWSRPQETQAPTSILDTHLLTAAWILTLRRFRPEDVTTLSYEDDSTPRFEFPTTFTVRVDPDWDVRTLLETLEVQKTGKVSRLFESNGARNAKPGHSATACTSSLIYTTTPGLCLARSSTGSEDLKLAVIKHDDRIVARIKNSQGGGSSLNTSMLWTFQHVLRQLTAHSVTLKLDEIDYCSDFHRQVLKGLTHTKSAGSFHCLHDLIVENCRRHPTKLAVRSFDGDLTYQQLDDLSLRLAHHLTRLGVRPESFVLSSFQKSTWAIVARLAILRAGGAYISIHSSNPPAYLDSVIQRTSAKIMLSDPAYADHFRDKIDTVVTITPEWLETLPLGPESGSLPVVDPSNACTVLFTSGSTGKPKAIVQEHKSYASAIHDYARNLGLNQDIRFLHFDDYAFDISNLEFLVPLILGGCCCVPGPMKSVQDLADNIQSLNANIAFLTPTVAIKAHPQAMNSLKILCVGGEPLPKDLLNNWAESSTKLVNQYGMGEAAVCCAYNDNVHATSSAPATIGQPSSGAIWLIDPTCPEKLVPVGAIGEVVIEGPHLARGYLDQNHQASDRTKPAGFLESIPRWLAELHPDRQSARLYRSGDLARYTQDGLIEYIGRKDTIVKLDGCRIDVVEVEHLARKCLTPKDAIVVDLLGVIDGKQGPCLAAFLYLSDHPDSSETEDLSLKDATQDARALQKVDQIRESLAVFLPTYMIPSLFLLGTRVPRTPSKKTDRRMIRLVSHQFYSQMCEERSGSSSEDSDLLPP</sequence>
<keyword evidence="3" id="KW-0436">Ligase</keyword>
<organism evidence="5 6">
    <name type="scientific">Aspergillus puulaauensis</name>
    <dbReference type="NCBI Taxonomy" id="1220207"/>
    <lineage>
        <taxon>Eukaryota</taxon>
        <taxon>Fungi</taxon>
        <taxon>Dikarya</taxon>
        <taxon>Ascomycota</taxon>
        <taxon>Pezizomycotina</taxon>
        <taxon>Eurotiomycetes</taxon>
        <taxon>Eurotiomycetidae</taxon>
        <taxon>Eurotiales</taxon>
        <taxon>Aspergillaceae</taxon>
        <taxon>Aspergillus</taxon>
    </lineage>
</organism>
<protein>
    <recommendedName>
        <fullName evidence="4">AMP-dependent synthetase/ligase domain-containing protein</fullName>
    </recommendedName>
</protein>
<dbReference type="RefSeq" id="XP_041551822.1">
    <property type="nucleotide sequence ID" value="XM_041698659.1"/>
</dbReference>
<dbReference type="InterPro" id="IPR000873">
    <property type="entry name" value="AMP-dep_synth/lig_dom"/>
</dbReference>
<name>A0A7R8AJM0_9EURO</name>
<proteinExistence type="predicted"/>
<dbReference type="InterPro" id="IPR020845">
    <property type="entry name" value="AMP-binding_CS"/>
</dbReference>
<evidence type="ECO:0000256" key="1">
    <source>
        <dbReference type="ARBA" id="ARBA00022450"/>
    </source>
</evidence>
<dbReference type="GO" id="GO:0016874">
    <property type="term" value="F:ligase activity"/>
    <property type="evidence" value="ECO:0007669"/>
    <property type="project" value="UniProtKB-KW"/>
</dbReference>
<dbReference type="Proteomes" id="UP000654913">
    <property type="component" value="Chromosome 2"/>
</dbReference>
<dbReference type="GeneID" id="64969633"/>
<dbReference type="EMBL" id="AP024444">
    <property type="protein sequence ID" value="BCS19628.1"/>
    <property type="molecule type" value="Genomic_DNA"/>
</dbReference>
<keyword evidence="1" id="KW-0596">Phosphopantetheine</keyword>
<dbReference type="GO" id="GO:0043041">
    <property type="term" value="P:amino acid activation for nonribosomal peptide biosynthetic process"/>
    <property type="evidence" value="ECO:0007669"/>
    <property type="project" value="TreeGrafter"/>
</dbReference>
<dbReference type="InterPro" id="IPR045851">
    <property type="entry name" value="AMP-bd_C_sf"/>
</dbReference>
<dbReference type="AlphaFoldDB" id="A0A7R8AJM0"/>
<feature type="domain" description="AMP-dependent synthetase/ligase" evidence="4">
    <location>
        <begin position="249"/>
        <end position="590"/>
    </location>
</feature>
<keyword evidence="6" id="KW-1185">Reference proteome</keyword>
<dbReference type="PANTHER" id="PTHR45527">
    <property type="entry name" value="NONRIBOSOMAL PEPTIDE SYNTHETASE"/>
    <property type="match status" value="1"/>
</dbReference>
<dbReference type="GO" id="GO:0044550">
    <property type="term" value="P:secondary metabolite biosynthetic process"/>
    <property type="evidence" value="ECO:0007669"/>
    <property type="project" value="TreeGrafter"/>
</dbReference>
<dbReference type="SUPFAM" id="SSF56801">
    <property type="entry name" value="Acetyl-CoA synthetase-like"/>
    <property type="match status" value="1"/>
</dbReference>
<dbReference type="CDD" id="cd05918">
    <property type="entry name" value="A_NRPS_SidN3_like"/>
    <property type="match status" value="1"/>
</dbReference>
<reference evidence="5" key="2">
    <citation type="submission" date="2021-02" db="EMBL/GenBank/DDBJ databases">
        <title>Aspergillus puulaauensis MK2 genome sequence.</title>
        <authorList>
            <person name="Futagami T."/>
            <person name="Mori K."/>
            <person name="Kadooka C."/>
            <person name="Tanaka T."/>
        </authorList>
    </citation>
    <scope>NUCLEOTIDE SEQUENCE</scope>
    <source>
        <strain evidence="5">MK2</strain>
    </source>
</reference>
<evidence type="ECO:0000256" key="2">
    <source>
        <dbReference type="ARBA" id="ARBA00022553"/>
    </source>
</evidence>
<dbReference type="Gene3D" id="3.40.50.12780">
    <property type="entry name" value="N-terminal domain of ligase-like"/>
    <property type="match status" value="1"/>
</dbReference>
<dbReference type="InterPro" id="IPR042099">
    <property type="entry name" value="ANL_N_sf"/>
</dbReference>
<dbReference type="Pfam" id="PF00501">
    <property type="entry name" value="AMP-binding"/>
    <property type="match status" value="1"/>
</dbReference>
<dbReference type="GO" id="GO:0005737">
    <property type="term" value="C:cytoplasm"/>
    <property type="evidence" value="ECO:0007669"/>
    <property type="project" value="TreeGrafter"/>
</dbReference>
<evidence type="ECO:0000259" key="4">
    <source>
        <dbReference type="Pfam" id="PF00501"/>
    </source>
</evidence>
<dbReference type="PANTHER" id="PTHR45527:SF3">
    <property type="entry name" value="SIDEROPHORE SYNTHETASE (EUROFUNG)"/>
    <property type="match status" value="1"/>
</dbReference>